<dbReference type="InterPro" id="IPR036188">
    <property type="entry name" value="FAD/NAD-bd_sf"/>
</dbReference>
<evidence type="ECO:0000259" key="5">
    <source>
        <dbReference type="Pfam" id="PF01494"/>
    </source>
</evidence>
<gene>
    <name evidence="6" type="ORF">CLO192961_LOCUS259053</name>
</gene>
<evidence type="ECO:0000313" key="6">
    <source>
        <dbReference type="EMBL" id="VUC29498.1"/>
    </source>
</evidence>
<dbReference type="Proteomes" id="UP000766486">
    <property type="component" value="Unassembled WGS sequence"/>
</dbReference>
<reference evidence="6 7" key="1">
    <citation type="submission" date="2019-06" db="EMBL/GenBank/DDBJ databases">
        <authorList>
            <person name="Broberg M."/>
        </authorList>
    </citation>
    <scope>NUCLEOTIDE SEQUENCE [LARGE SCALE GENOMIC DNA]</scope>
</reference>
<dbReference type="EMBL" id="CABFNS010000800">
    <property type="protein sequence ID" value="VUC29498.1"/>
    <property type="molecule type" value="Genomic_DNA"/>
</dbReference>
<evidence type="ECO:0000313" key="7">
    <source>
        <dbReference type="Proteomes" id="UP000766486"/>
    </source>
</evidence>
<dbReference type="PANTHER" id="PTHR46972:SF1">
    <property type="entry name" value="FAD DEPENDENT OXIDOREDUCTASE DOMAIN-CONTAINING PROTEIN"/>
    <property type="match status" value="1"/>
</dbReference>
<dbReference type="PRINTS" id="PR00420">
    <property type="entry name" value="RNGMNOXGNASE"/>
</dbReference>
<sequence length="390" mass="42663">MAPLIAIIGGGPSGLTLARLLECNGMDYIVYERNGSSDSHDHQGGTLDIHGATGQEALRHGGLSEEFENMARRDATTAQIADMTGKHLLNFGEGRDAPEIDRAQLRAILLKSIPTDKIQWNKVVHKVERDAQGKVDIFFLDGSSAGGFGLVVGADGAWSKVRHLLTSTKPKYSGKSYIEGKISLDNPIYPKLEAKVGRGSLIAFGPNKNLAAQQMSDGSYRIYLGVTVAEDFFIDGNANVDLSANDGAQARQFFLSSNDYYAEWATEFKEIIANCEHGFRNWPLFYLPPESLIWEHDSQVTLIGDAAHLSTPFVGEGVNCSMYDALVLAEKLKEHGTGSGLDRAVEEYEKDMFKRGRDLIERSMGSGDLLFANNAPKTLVQVIQSNSSLW</sequence>
<accession>A0ABY6UE94</accession>
<dbReference type="InterPro" id="IPR002938">
    <property type="entry name" value="FAD-bd"/>
</dbReference>
<evidence type="ECO:0000256" key="1">
    <source>
        <dbReference type="ARBA" id="ARBA00022630"/>
    </source>
</evidence>
<comment type="caution">
    <text evidence="6">The sequence shown here is derived from an EMBL/GenBank/DDBJ whole genome shotgun (WGS) entry which is preliminary data.</text>
</comment>
<feature type="domain" description="FAD-binding" evidence="5">
    <location>
        <begin position="299"/>
        <end position="362"/>
    </location>
</feature>
<keyword evidence="1" id="KW-0285">Flavoprotein</keyword>
<feature type="domain" description="FAD-binding" evidence="5">
    <location>
        <begin position="6"/>
        <end position="168"/>
    </location>
</feature>
<protein>
    <recommendedName>
        <fullName evidence="5">FAD-binding domain-containing protein</fullName>
    </recommendedName>
</protein>
<evidence type="ECO:0000256" key="2">
    <source>
        <dbReference type="ARBA" id="ARBA00022827"/>
    </source>
</evidence>
<dbReference type="SUPFAM" id="SSF51905">
    <property type="entry name" value="FAD/NAD(P)-binding domain"/>
    <property type="match status" value="1"/>
</dbReference>
<name>A0ABY6UE94_BIOOC</name>
<keyword evidence="3" id="KW-0560">Oxidoreductase</keyword>
<keyword evidence="7" id="KW-1185">Reference proteome</keyword>
<evidence type="ECO:0000256" key="4">
    <source>
        <dbReference type="ARBA" id="ARBA00023033"/>
    </source>
</evidence>
<dbReference type="PANTHER" id="PTHR46972">
    <property type="entry name" value="MONOOXYGENASE ASQM-RELATED"/>
    <property type="match status" value="1"/>
</dbReference>
<organism evidence="6 7">
    <name type="scientific">Bionectria ochroleuca</name>
    <name type="common">Gliocladium roseum</name>
    <dbReference type="NCBI Taxonomy" id="29856"/>
    <lineage>
        <taxon>Eukaryota</taxon>
        <taxon>Fungi</taxon>
        <taxon>Dikarya</taxon>
        <taxon>Ascomycota</taxon>
        <taxon>Pezizomycotina</taxon>
        <taxon>Sordariomycetes</taxon>
        <taxon>Hypocreomycetidae</taxon>
        <taxon>Hypocreales</taxon>
        <taxon>Bionectriaceae</taxon>
        <taxon>Clonostachys</taxon>
    </lineage>
</organism>
<dbReference type="Gene3D" id="3.50.50.60">
    <property type="entry name" value="FAD/NAD(P)-binding domain"/>
    <property type="match status" value="1"/>
</dbReference>
<proteinExistence type="predicted"/>
<keyword evidence="2" id="KW-0274">FAD</keyword>
<dbReference type="Pfam" id="PF01494">
    <property type="entry name" value="FAD_binding_3"/>
    <property type="match status" value="2"/>
</dbReference>
<keyword evidence="4" id="KW-0503">Monooxygenase</keyword>
<evidence type="ECO:0000256" key="3">
    <source>
        <dbReference type="ARBA" id="ARBA00023002"/>
    </source>
</evidence>